<name>A0A840FB23_9BURK</name>
<keyword evidence="2" id="KW-1133">Transmembrane helix</keyword>
<reference evidence="3 4" key="1">
    <citation type="submission" date="2020-08" db="EMBL/GenBank/DDBJ databases">
        <title>Genomic Encyclopedia of Type Strains, Phase IV (KMG-V): Genome sequencing to study the core and pangenomes of soil and plant-associated prokaryotes.</title>
        <authorList>
            <person name="Whitman W."/>
        </authorList>
    </citation>
    <scope>NUCLEOTIDE SEQUENCE [LARGE SCALE GENOMIC DNA]</scope>
    <source>
        <strain evidence="3 4">34/80</strain>
    </source>
</reference>
<evidence type="ECO:0008006" key="5">
    <source>
        <dbReference type="Google" id="ProtNLM"/>
    </source>
</evidence>
<dbReference type="Proteomes" id="UP000524450">
    <property type="component" value="Unassembled WGS sequence"/>
</dbReference>
<dbReference type="RefSeq" id="WP_184635231.1">
    <property type="nucleotide sequence ID" value="NZ_JACIFZ010000001.1"/>
</dbReference>
<proteinExistence type="predicted"/>
<keyword evidence="2" id="KW-0472">Membrane</keyword>
<dbReference type="AlphaFoldDB" id="A0A840FB23"/>
<dbReference type="EMBL" id="JACIFZ010000001">
    <property type="protein sequence ID" value="MBB4219886.1"/>
    <property type="molecule type" value="Genomic_DNA"/>
</dbReference>
<feature type="region of interest" description="Disordered" evidence="1">
    <location>
        <begin position="123"/>
        <end position="150"/>
    </location>
</feature>
<accession>A0A840FB23</accession>
<evidence type="ECO:0000256" key="2">
    <source>
        <dbReference type="SAM" id="Phobius"/>
    </source>
</evidence>
<sequence>MLLLARVRRFVEAHHKAWCVAGMLLIFLQPFIAAHFRCDGLEDEPMLRVRSASDTTQFEADDRADHPSDRETTLFAQAAASIDHPDAFDLALGMLMAMVLAMLPLALAAARLAVPIAREAPEHVPPHGGAPPPAQPWRRLPPTVAPPSVT</sequence>
<evidence type="ECO:0000313" key="3">
    <source>
        <dbReference type="EMBL" id="MBB4219886.1"/>
    </source>
</evidence>
<organism evidence="3 4">
    <name type="scientific">Variovorax guangxiensis</name>
    <dbReference type="NCBI Taxonomy" id="1775474"/>
    <lineage>
        <taxon>Bacteria</taxon>
        <taxon>Pseudomonadati</taxon>
        <taxon>Pseudomonadota</taxon>
        <taxon>Betaproteobacteria</taxon>
        <taxon>Burkholderiales</taxon>
        <taxon>Comamonadaceae</taxon>
        <taxon>Variovorax</taxon>
    </lineage>
</organism>
<protein>
    <recommendedName>
        <fullName evidence="5">DUF2946 domain-containing protein</fullName>
    </recommendedName>
</protein>
<feature type="transmembrane region" description="Helical" evidence="2">
    <location>
        <begin position="90"/>
        <end position="110"/>
    </location>
</feature>
<comment type="caution">
    <text evidence="3">The sequence shown here is derived from an EMBL/GenBank/DDBJ whole genome shotgun (WGS) entry which is preliminary data.</text>
</comment>
<evidence type="ECO:0000313" key="4">
    <source>
        <dbReference type="Proteomes" id="UP000524450"/>
    </source>
</evidence>
<keyword evidence="2" id="KW-0812">Transmembrane</keyword>
<evidence type="ECO:0000256" key="1">
    <source>
        <dbReference type="SAM" id="MobiDB-lite"/>
    </source>
</evidence>
<gene>
    <name evidence="3" type="ORF">GGD71_000633</name>
</gene>